<reference evidence="5" key="1">
    <citation type="journal article" date="2014" name="Int. J. Syst. Evol. Microbiol.">
        <title>Complete genome sequence of Corynebacterium casei LMG S-19264T (=DSM 44701T), isolated from a smear-ripened cheese.</title>
        <authorList>
            <consortium name="US DOE Joint Genome Institute (JGI-PGF)"/>
            <person name="Walter F."/>
            <person name="Albersmeier A."/>
            <person name="Kalinowski J."/>
            <person name="Ruckert C."/>
        </authorList>
    </citation>
    <scope>NUCLEOTIDE SEQUENCE</scope>
    <source>
        <strain evidence="5">CGMCC 1.15290</strain>
    </source>
</reference>
<gene>
    <name evidence="5" type="ORF">GCM10011379_41660</name>
</gene>
<protein>
    <submittedName>
        <fullName evidence="5">LacI family transcriptional regulator</fullName>
    </submittedName>
</protein>
<evidence type="ECO:0000256" key="3">
    <source>
        <dbReference type="ARBA" id="ARBA00023163"/>
    </source>
</evidence>
<reference evidence="5" key="2">
    <citation type="submission" date="2020-09" db="EMBL/GenBank/DDBJ databases">
        <authorList>
            <person name="Sun Q."/>
            <person name="Zhou Y."/>
        </authorList>
    </citation>
    <scope>NUCLEOTIDE SEQUENCE</scope>
    <source>
        <strain evidence="5">CGMCC 1.15290</strain>
    </source>
</reference>
<dbReference type="RefSeq" id="WP_188955968.1">
    <property type="nucleotide sequence ID" value="NZ_BMIB01000004.1"/>
</dbReference>
<comment type="caution">
    <text evidence="5">The sequence shown here is derived from an EMBL/GenBank/DDBJ whole genome shotgun (WGS) entry which is preliminary data.</text>
</comment>
<dbReference type="CDD" id="cd01392">
    <property type="entry name" value="HTH_LacI"/>
    <property type="match status" value="1"/>
</dbReference>
<sequence length="340" mass="37795">MASNVTITDIAKELNTTPATVSRALNNHPSISEETRTRVLEAAKRLNYRPNTIASSLRSGKSHLIGVLIPSAKINFFGSVVHGIESLASQHGYNVLIYQSNEKREFEQKGLQAFLNARVDGILVSMAKETHDYTHFREVKATGTPLVFFDRVNDDLNVPSVVIDDYKGAFCATEHLIKKGYQRIAHIAGPQHIKLFNNRLRGYLGALQAYNLPIDFNIIYTGDISIEAGKRAVEHFLTLEKKPDAVFSVEDFTALGAMKALKEHDISIPDQFGVIGFANEEFGEHTTPSLSTLDQQTVAMGEAAFKLLFEQINMKTSENMQPRKIVLDPIPVFRQSSAHP</sequence>
<dbReference type="InterPro" id="IPR028082">
    <property type="entry name" value="Peripla_BP_I"/>
</dbReference>
<dbReference type="CDD" id="cd06267">
    <property type="entry name" value="PBP1_LacI_sugar_binding-like"/>
    <property type="match status" value="1"/>
</dbReference>
<dbReference type="PANTHER" id="PTHR30146:SF109">
    <property type="entry name" value="HTH-TYPE TRANSCRIPTIONAL REGULATOR GALS"/>
    <property type="match status" value="1"/>
</dbReference>
<dbReference type="AlphaFoldDB" id="A0A917J134"/>
<dbReference type="SUPFAM" id="SSF47413">
    <property type="entry name" value="lambda repressor-like DNA-binding domains"/>
    <property type="match status" value="1"/>
</dbReference>
<dbReference type="InterPro" id="IPR010982">
    <property type="entry name" value="Lambda_DNA-bd_dom_sf"/>
</dbReference>
<dbReference type="SMART" id="SM00354">
    <property type="entry name" value="HTH_LACI"/>
    <property type="match status" value="1"/>
</dbReference>
<dbReference type="Pfam" id="PF00356">
    <property type="entry name" value="LacI"/>
    <property type="match status" value="1"/>
</dbReference>
<dbReference type="Gene3D" id="1.10.260.40">
    <property type="entry name" value="lambda repressor-like DNA-binding domains"/>
    <property type="match status" value="1"/>
</dbReference>
<keyword evidence="2" id="KW-0238">DNA-binding</keyword>
<dbReference type="InterPro" id="IPR001761">
    <property type="entry name" value="Peripla_BP/Lac1_sug-bd_dom"/>
</dbReference>
<evidence type="ECO:0000256" key="2">
    <source>
        <dbReference type="ARBA" id="ARBA00023125"/>
    </source>
</evidence>
<dbReference type="PROSITE" id="PS50932">
    <property type="entry name" value="HTH_LACI_2"/>
    <property type="match status" value="1"/>
</dbReference>
<evidence type="ECO:0000313" key="6">
    <source>
        <dbReference type="Proteomes" id="UP000627292"/>
    </source>
</evidence>
<dbReference type="Proteomes" id="UP000627292">
    <property type="component" value="Unassembled WGS sequence"/>
</dbReference>
<feature type="domain" description="HTH lacI-type" evidence="4">
    <location>
        <begin position="5"/>
        <end position="59"/>
    </location>
</feature>
<accession>A0A917J134</accession>
<dbReference type="Pfam" id="PF00532">
    <property type="entry name" value="Peripla_BP_1"/>
    <property type="match status" value="1"/>
</dbReference>
<keyword evidence="1" id="KW-0805">Transcription regulation</keyword>
<dbReference type="SUPFAM" id="SSF53822">
    <property type="entry name" value="Periplasmic binding protein-like I"/>
    <property type="match status" value="1"/>
</dbReference>
<name>A0A917J134_9BACT</name>
<keyword evidence="3" id="KW-0804">Transcription</keyword>
<dbReference type="Gene3D" id="3.40.50.2300">
    <property type="match status" value="2"/>
</dbReference>
<organism evidence="5 6">
    <name type="scientific">Filimonas zeae</name>
    <dbReference type="NCBI Taxonomy" id="1737353"/>
    <lineage>
        <taxon>Bacteria</taxon>
        <taxon>Pseudomonadati</taxon>
        <taxon>Bacteroidota</taxon>
        <taxon>Chitinophagia</taxon>
        <taxon>Chitinophagales</taxon>
        <taxon>Chitinophagaceae</taxon>
        <taxon>Filimonas</taxon>
    </lineage>
</organism>
<keyword evidence="6" id="KW-1185">Reference proteome</keyword>
<evidence type="ECO:0000313" key="5">
    <source>
        <dbReference type="EMBL" id="GGH76591.1"/>
    </source>
</evidence>
<evidence type="ECO:0000259" key="4">
    <source>
        <dbReference type="PROSITE" id="PS50932"/>
    </source>
</evidence>
<evidence type="ECO:0000256" key="1">
    <source>
        <dbReference type="ARBA" id="ARBA00023015"/>
    </source>
</evidence>
<dbReference type="PANTHER" id="PTHR30146">
    <property type="entry name" value="LACI-RELATED TRANSCRIPTIONAL REPRESSOR"/>
    <property type="match status" value="1"/>
</dbReference>
<dbReference type="GO" id="GO:0003700">
    <property type="term" value="F:DNA-binding transcription factor activity"/>
    <property type="evidence" value="ECO:0007669"/>
    <property type="project" value="TreeGrafter"/>
</dbReference>
<proteinExistence type="predicted"/>
<dbReference type="EMBL" id="BMIB01000004">
    <property type="protein sequence ID" value="GGH76591.1"/>
    <property type="molecule type" value="Genomic_DNA"/>
</dbReference>
<dbReference type="InterPro" id="IPR000843">
    <property type="entry name" value="HTH_LacI"/>
</dbReference>
<dbReference type="GO" id="GO:0000976">
    <property type="term" value="F:transcription cis-regulatory region binding"/>
    <property type="evidence" value="ECO:0007669"/>
    <property type="project" value="TreeGrafter"/>
</dbReference>